<evidence type="ECO:0000313" key="3">
    <source>
        <dbReference type="Proteomes" id="UP000029738"/>
    </source>
</evidence>
<dbReference type="OrthoDB" id="9953403at2"/>
<evidence type="ECO:0000313" key="1">
    <source>
        <dbReference type="EMBL" id="KAF3890035.1"/>
    </source>
</evidence>
<organism evidence="2">
    <name type="scientific">Tolypothrix bouteillei VB521301</name>
    <dbReference type="NCBI Taxonomy" id="1479485"/>
    <lineage>
        <taxon>Bacteria</taxon>
        <taxon>Bacillati</taxon>
        <taxon>Cyanobacteriota</taxon>
        <taxon>Cyanophyceae</taxon>
        <taxon>Nostocales</taxon>
        <taxon>Tolypothrichaceae</taxon>
        <taxon>Tolypothrix</taxon>
    </lineage>
</organism>
<dbReference type="EMBL" id="JHEG02000059">
    <property type="protein sequence ID" value="KIE06631.1"/>
    <property type="molecule type" value="Genomic_DNA"/>
</dbReference>
<dbReference type="AlphaFoldDB" id="A0A0C1N2K6"/>
<proteinExistence type="predicted"/>
<reference evidence="2" key="1">
    <citation type="journal article" date="2015" name="Genome Announc.">
        <title>Draft Genome Sequence of Tolypothrix boutellei Strain VB521301.</title>
        <authorList>
            <person name="Chandrababunaidu M.M."/>
            <person name="Singh D."/>
            <person name="Sen D."/>
            <person name="Bhan S."/>
            <person name="Das S."/>
            <person name="Gupta A."/>
            <person name="Adhikary S.P."/>
            <person name="Tripathy S."/>
        </authorList>
    </citation>
    <scope>NUCLEOTIDE SEQUENCE</scope>
    <source>
        <strain evidence="2">VB521301</strain>
    </source>
</reference>
<accession>A0A0C1N2K6</accession>
<dbReference type="RefSeq" id="WP_050046516.1">
    <property type="nucleotide sequence ID" value="NZ_JHEG04000001.1"/>
</dbReference>
<comment type="caution">
    <text evidence="2">The sequence shown here is derived from an EMBL/GenBank/DDBJ whole genome shotgun (WGS) entry which is preliminary data.</text>
</comment>
<protein>
    <submittedName>
        <fullName evidence="2">Uncharacterized protein</fullName>
    </submittedName>
</protein>
<name>A0A0C1N2K6_9CYAN</name>
<reference evidence="1" key="2">
    <citation type="submission" date="2019-11" db="EMBL/GenBank/DDBJ databases">
        <title>Improved Assembly of Tolypothrix boutellei genome.</title>
        <authorList>
            <person name="Sarangi A.N."/>
            <person name="Mukherjee M."/>
            <person name="Ghosh S."/>
            <person name="Singh D."/>
            <person name="Das A."/>
            <person name="Kant S."/>
            <person name="Prusty A."/>
            <person name="Tripathy S."/>
        </authorList>
    </citation>
    <scope>NUCLEOTIDE SEQUENCE</scope>
    <source>
        <strain evidence="1">VB521301</strain>
    </source>
</reference>
<dbReference type="EMBL" id="JHEG04000001">
    <property type="protein sequence ID" value="KAF3890035.1"/>
    <property type="molecule type" value="Genomic_DNA"/>
</dbReference>
<sequence>MLNLSMILKVFSIPLEKYTTIQDFVYFWGGMWIVNKIRVLPYGIPQNLLESDSVLESVQVKTIRLSRIPVVGEFLVWRNQNFRVTKVTHYCDNYNYSAEIEMEWYGSEK</sequence>
<gene>
    <name evidence="2" type="ORF">DA73_0235445</name>
    <name evidence="1" type="ORF">DA73_0400034690</name>
</gene>
<dbReference type="Proteomes" id="UP000029738">
    <property type="component" value="Unassembled WGS sequence"/>
</dbReference>
<keyword evidence="3" id="KW-1185">Reference proteome</keyword>
<evidence type="ECO:0000313" key="2">
    <source>
        <dbReference type="EMBL" id="KIE06631.1"/>
    </source>
</evidence>